<evidence type="ECO:0000256" key="1">
    <source>
        <dbReference type="SAM" id="MobiDB-lite"/>
    </source>
</evidence>
<gene>
    <name evidence="2" type="ORF">Stube_57100</name>
</gene>
<evidence type="ECO:0000313" key="2">
    <source>
        <dbReference type="EMBL" id="GFE41037.1"/>
    </source>
</evidence>
<feature type="region of interest" description="Disordered" evidence="1">
    <location>
        <begin position="1"/>
        <end position="21"/>
    </location>
</feature>
<dbReference type="EMBL" id="BLIR01000003">
    <property type="protein sequence ID" value="GFE41037.1"/>
    <property type="molecule type" value="Genomic_DNA"/>
</dbReference>
<proteinExistence type="predicted"/>
<accession>A0A640V015</accession>
<organism evidence="2 3">
    <name type="scientific">Streptomyces tubercidicus</name>
    <dbReference type="NCBI Taxonomy" id="47759"/>
    <lineage>
        <taxon>Bacteria</taxon>
        <taxon>Bacillati</taxon>
        <taxon>Actinomycetota</taxon>
        <taxon>Actinomycetes</taxon>
        <taxon>Kitasatosporales</taxon>
        <taxon>Streptomycetaceae</taxon>
        <taxon>Streptomyces</taxon>
    </lineage>
</organism>
<protein>
    <submittedName>
        <fullName evidence="2">Uncharacterized protein</fullName>
    </submittedName>
</protein>
<evidence type="ECO:0000313" key="3">
    <source>
        <dbReference type="Proteomes" id="UP000431826"/>
    </source>
</evidence>
<comment type="caution">
    <text evidence="2">The sequence shown here is derived from an EMBL/GenBank/DDBJ whole genome shotgun (WGS) entry which is preliminary data.</text>
</comment>
<reference evidence="2 3" key="1">
    <citation type="submission" date="2019-12" db="EMBL/GenBank/DDBJ databases">
        <title>Whole genome shotgun sequence of Streptomyces tubercidicus NBRC 13090.</title>
        <authorList>
            <person name="Ichikawa N."/>
            <person name="Kimura A."/>
            <person name="Kitahashi Y."/>
            <person name="Komaki H."/>
            <person name="Tamura T."/>
        </authorList>
    </citation>
    <scope>NUCLEOTIDE SEQUENCE [LARGE SCALE GENOMIC DNA]</scope>
    <source>
        <strain evidence="2 3">NBRC 13090</strain>
    </source>
</reference>
<dbReference type="Proteomes" id="UP000431826">
    <property type="component" value="Unassembled WGS sequence"/>
</dbReference>
<name>A0A640V015_9ACTN</name>
<keyword evidence="3" id="KW-1185">Reference proteome</keyword>
<dbReference type="AlphaFoldDB" id="A0A640V015"/>
<sequence length="104" mass="11418">MEVAHLKGLHAGGGGESAALRCGPLRQQPARLGLRERHRGVAFRAVPIDAWMTGRRRWTAPARPSGCLRVKWSANKGGSSTVRLGYHQLGWPACHPPYEREELG</sequence>